<comment type="catalytic activity">
    <reaction evidence="10 11">
        <text>carboxynorspermidine + H(+) = norspermidine + CO2</text>
        <dbReference type="Rhea" id="RHEA:34099"/>
        <dbReference type="ChEBI" id="CHEBI:15378"/>
        <dbReference type="ChEBI" id="CHEBI:16526"/>
        <dbReference type="ChEBI" id="CHEBI:57920"/>
        <dbReference type="ChEBI" id="CHEBI:65070"/>
        <dbReference type="EC" id="4.1.1.96"/>
    </reaction>
</comment>
<evidence type="ECO:0000256" key="1">
    <source>
        <dbReference type="ARBA" id="ARBA00001933"/>
    </source>
</evidence>
<gene>
    <name evidence="13" type="ORF">METHB2_110055</name>
</gene>
<dbReference type="InterPro" id="IPR000183">
    <property type="entry name" value="Orn/DAP/Arg_de-COase"/>
</dbReference>
<proteinExistence type="inferred from homology"/>
<keyword evidence="6 11" id="KW-0745">Spermidine biosynthesis</keyword>
<comment type="cofactor">
    <cofactor evidence="1 11">
        <name>pyridoxal 5'-phosphate</name>
        <dbReference type="ChEBI" id="CHEBI:597326"/>
    </cofactor>
</comment>
<dbReference type="GO" id="GO:0045312">
    <property type="term" value="P:nor-spermidine biosynthetic process"/>
    <property type="evidence" value="ECO:0007669"/>
    <property type="project" value="InterPro"/>
</dbReference>
<feature type="domain" description="Orn/DAP/Arg decarboxylase 2 C-terminal" evidence="12">
    <location>
        <begin position="151"/>
        <end position="336"/>
    </location>
</feature>
<evidence type="ECO:0000256" key="10">
    <source>
        <dbReference type="ARBA" id="ARBA00047389"/>
    </source>
</evidence>
<evidence type="ECO:0000313" key="13">
    <source>
        <dbReference type="EMBL" id="CAA9889556.1"/>
    </source>
</evidence>
<evidence type="ECO:0000259" key="12">
    <source>
        <dbReference type="Pfam" id="PF00278"/>
    </source>
</evidence>
<evidence type="ECO:0000256" key="6">
    <source>
        <dbReference type="ARBA" id="ARBA00023066"/>
    </source>
</evidence>
<keyword evidence="7 11" id="KW-0456">Lyase</keyword>
<evidence type="ECO:0000256" key="11">
    <source>
        <dbReference type="PIRNR" id="PIRNR038941"/>
    </source>
</evidence>
<evidence type="ECO:0000313" key="14">
    <source>
        <dbReference type="Proteomes" id="UP000494216"/>
    </source>
</evidence>
<evidence type="ECO:0000256" key="7">
    <source>
        <dbReference type="ARBA" id="ARBA00023239"/>
    </source>
</evidence>
<evidence type="ECO:0000256" key="3">
    <source>
        <dbReference type="ARBA" id="ARBA00013633"/>
    </source>
</evidence>
<dbReference type="PANTHER" id="PTHR43727">
    <property type="entry name" value="DIAMINOPIMELATE DECARBOXYLASE"/>
    <property type="match status" value="1"/>
</dbReference>
<dbReference type="RefSeq" id="WP_174624550.1">
    <property type="nucleotide sequence ID" value="NZ_CADCXN010000013.1"/>
</dbReference>
<dbReference type="GO" id="GO:0008295">
    <property type="term" value="P:spermidine biosynthetic process"/>
    <property type="evidence" value="ECO:0007669"/>
    <property type="project" value="UniProtKB-KW"/>
</dbReference>
<dbReference type="PIRSF" id="PIRSF038941">
    <property type="entry name" value="NspC"/>
    <property type="match status" value="1"/>
</dbReference>
<sequence>MDFQFIKDSISSSPAFVLDAEEIINSLKVLNILRHQCGCKILYSIKSLPLSSVLDIAKPLVDGFSVSSLFEARLADEILAGQGGIHLTTPGLRPDEWDEMAPLLTHISFNSLTQYQRFAFKSRARASIGLRVNPKLSWVNDDRFDPCRQYSKLGVSIDELWQSSCLDQIKGLHIHNIFAATDFTPLIKTIDKLRGYFGKSLAQLDWLNLGGGYLFNVINDHSPFIDLVKKLKDDFKLEVYIEPGKAVVGNAGYLVSTVIDEFTSDGKRVAILDTSVNHNPEVFEYQRRPELHEQDSNGRYSAILAGCTCLAGDVFGEYRFTEPLQAGDRLVFKNVGAYSLIKANRFNGYNLPAIHVYKSAQIKKIRHYDYYDYRRQWVLDE</sequence>
<dbReference type="InterPro" id="IPR005730">
    <property type="entry name" value="Nsp_de-COase"/>
</dbReference>
<comment type="function">
    <text evidence="11">Catalyzes the decarboxylation of carboxynorspermidine and carboxyspermidine.</text>
</comment>
<keyword evidence="4 11" id="KW-0210">Decarboxylase</keyword>
<dbReference type="EMBL" id="CADCXN010000013">
    <property type="protein sequence ID" value="CAA9889556.1"/>
    <property type="molecule type" value="Genomic_DNA"/>
</dbReference>
<evidence type="ECO:0000256" key="5">
    <source>
        <dbReference type="ARBA" id="ARBA00022898"/>
    </source>
</evidence>
<dbReference type="InterPro" id="IPR029066">
    <property type="entry name" value="PLP-binding_barrel"/>
</dbReference>
<evidence type="ECO:0000256" key="9">
    <source>
        <dbReference type="ARBA" id="ARBA00047351"/>
    </source>
</evidence>
<dbReference type="EC" id="4.1.1.96" evidence="2 11"/>
<dbReference type="GO" id="GO:0009089">
    <property type="term" value="P:lysine biosynthetic process via diaminopimelate"/>
    <property type="evidence" value="ECO:0007669"/>
    <property type="project" value="TreeGrafter"/>
</dbReference>
<evidence type="ECO:0000256" key="8">
    <source>
        <dbReference type="ARBA" id="ARBA00025802"/>
    </source>
</evidence>
<dbReference type="Gene3D" id="3.20.20.10">
    <property type="entry name" value="Alanine racemase"/>
    <property type="match status" value="1"/>
</dbReference>
<dbReference type="PANTHER" id="PTHR43727:SF1">
    <property type="entry name" value="CARBOXYNORSPERMIDINE_CARBOXYSPERMIDINE DECARBOXYLASE"/>
    <property type="match status" value="1"/>
</dbReference>
<dbReference type="Gene3D" id="2.40.37.10">
    <property type="entry name" value="Lyase, Ornithine Decarboxylase, Chain A, domain 1"/>
    <property type="match status" value="1"/>
</dbReference>
<dbReference type="Pfam" id="PF00278">
    <property type="entry name" value="Orn_DAP_Arg_deC"/>
    <property type="match status" value="1"/>
</dbReference>
<organism evidence="13 14">
    <name type="scientific">Candidatus Methylobacter favarea</name>
    <dbReference type="NCBI Taxonomy" id="2707345"/>
    <lineage>
        <taxon>Bacteria</taxon>
        <taxon>Pseudomonadati</taxon>
        <taxon>Pseudomonadota</taxon>
        <taxon>Gammaproteobacteria</taxon>
        <taxon>Methylococcales</taxon>
        <taxon>Methylococcaceae</taxon>
        <taxon>Methylobacter</taxon>
    </lineage>
</organism>
<dbReference type="AlphaFoldDB" id="A0A8S0Y921"/>
<dbReference type="Proteomes" id="UP000494216">
    <property type="component" value="Unassembled WGS sequence"/>
</dbReference>
<dbReference type="SUPFAM" id="SSF50621">
    <property type="entry name" value="Alanine racemase C-terminal domain-like"/>
    <property type="match status" value="1"/>
</dbReference>
<keyword evidence="5 11" id="KW-0663">Pyridoxal phosphate</keyword>
<keyword evidence="14" id="KW-1185">Reference proteome</keyword>
<keyword evidence="11" id="KW-0963">Cytoplasm</keyword>
<evidence type="ECO:0000256" key="2">
    <source>
        <dbReference type="ARBA" id="ARBA00012259"/>
    </source>
</evidence>
<comment type="catalytic activity">
    <reaction evidence="9 11">
        <text>carboxyspermidine + H(+) = spermidine + CO2</text>
        <dbReference type="Rhea" id="RHEA:34095"/>
        <dbReference type="ChEBI" id="CHEBI:15378"/>
        <dbReference type="ChEBI" id="CHEBI:16526"/>
        <dbReference type="ChEBI" id="CHEBI:57834"/>
        <dbReference type="ChEBI" id="CHEBI:65072"/>
        <dbReference type="EC" id="4.1.1.96"/>
    </reaction>
</comment>
<dbReference type="InterPro" id="IPR022643">
    <property type="entry name" value="De-COase2_C"/>
</dbReference>
<dbReference type="GO" id="GO:0005737">
    <property type="term" value="C:cytoplasm"/>
    <property type="evidence" value="ECO:0007669"/>
    <property type="project" value="UniProtKB-SubCell"/>
</dbReference>
<comment type="subcellular location">
    <subcellularLocation>
        <location evidence="11">Cytoplasm</location>
    </subcellularLocation>
</comment>
<keyword evidence="11" id="KW-0620">Polyamine biosynthesis</keyword>
<comment type="similarity">
    <text evidence="8 11">Belongs to the Orn/Lys/Arg decarboxylase class-II family. NspC subfamily.</text>
</comment>
<dbReference type="SUPFAM" id="SSF51419">
    <property type="entry name" value="PLP-binding barrel"/>
    <property type="match status" value="1"/>
</dbReference>
<dbReference type="GO" id="GO:0008836">
    <property type="term" value="F:diaminopimelate decarboxylase activity"/>
    <property type="evidence" value="ECO:0007669"/>
    <property type="project" value="TreeGrafter"/>
</dbReference>
<dbReference type="PRINTS" id="PR01179">
    <property type="entry name" value="ODADCRBXLASE"/>
</dbReference>
<dbReference type="InterPro" id="IPR009006">
    <property type="entry name" value="Ala_racemase/Decarboxylase_C"/>
</dbReference>
<reference evidence="13 14" key="1">
    <citation type="submission" date="2020-02" db="EMBL/GenBank/DDBJ databases">
        <authorList>
            <person name="Hogendoorn C."/>
        </authorList>
    </citation>
    <scope>NUCLEOTIDE SEQUENCE [LARGE SCALE GENOMIC DNA]</scope>
    <source>
        <strain evidence="13">METHB21</strain>
    </source>
</reference>
<name>A0A8S0Y921_9GAMM</name>
<protein>
    <recommendedName>
        <fullName evidence="3 11">Carboxynorspermidine/carboxyspermidine decarboxylase</fullName>
        <shortName evidence="11">CANS DC/CAS DC</shortName>
        <shortName evidence="11">CANSDC/CASDC</shortName>
        <ecNumber evidence="2 11">4.1.1.96</ecNumber>
    </recommendedName>
</protein>
<evidence type="ECO:0000256" key="4">
    <source>
        <dbReference type="ARBA" id="ARBA00022793"/>
    </source>
</evidence>
<comment type="subunit">
    <text evidence="11">Homodimer.</text>
</comment>
<accession>A0A8S0Y921</accession>
<comment type="caution">
    <text evidence="13">The sequence shown here is derived from an EMBL/GenBank/DDBJ whole genome shotgun (WGS) entry which is preliminary data.</text>
</comment>